<dbReference type="Pfam" id="PF02272">
    <property type="entry name" value="DHHA1"/>
    <property type="match status" value="1"/>
</dbReference>
<dbReference type="InterPro" id="IPR003156">
    <property type="entry name" value="DHHA1_dom"/>
</dbReference>
<dbReference type="InterPro" id="IPR051319">
    <property type="entry name" value="Oligoribo/pAp-PDE_c-di-AMP_PDE"/>
</dbReference>
<gene>
    <name evidence="3" type="ORF">C7391_1339</name>
</gene>
<dbReference type="EMBL" id="SNYS01000010">
    <property type="protein sequence ID" value="TDQ67788.1"/>
    <property type="molecule type" value="Genomic_DNA"/>
</dbReference>
<evidence type="ECO:0000313" key="3">
    <source>
        <dbReference type="EMBL" id="TDQ67788.1"/>
    </source>
</evidence>
<dbReference type="GO" id="GO:0016787">
    <property type="term" value="F:hydrolase activity"/>
    <property type="evidence" value="ECO:0007669"/>
    <property type="project" value="UniProtKB-KW"/>
</dbReference>
<dbReference type="RefSeq" id="WP_133517792.1">
    <property type="nucleotide sequence ID" value="NZ_JAHDUW010000001.1"/>
</dbReference>
<feature type="domain" description="DDH" evidence="1">
    <location>
        <begin position="18"/>
        <end position="150"/>
    </location>
</feature>
<dbReference type="PANTHER" id="PTHR47618">
    <property type="entry name" value="BIFUNCTIONAL OLIGORIBONUCLEASE AND PAP PHOSPHATASE NRNA"/>
    <property type="match status" value="1"/>
</dbReference>
<dbReference type="Pfam" id="PF01368">
    <property type="entry name" value="DHH"/>
    <property type="match status" value="1"/>
</dbReference>
<feature type="domain" description="DHHA1" evidence="2">
    <location>
        <begin position="224"/>
        <end position="292"/>
    </location>
</feature>
<proteinExistence type="predicted"/>
<evidence type="ECO:0000259" key="2">
    <source>
        <dbReference type="Pfam" id="PF02272"/>
    </source>
</evidence>
<accession>A0A484F5E4</accession>
<sequence>MRVNDLEFFNRLLDYRNILYICHRNADPDAIGSAYTLAEAIGGTVGVVDDCNRVAANLIDKLDIPTVLCPNPDDYDMTVVVDTSTRGQLNDLKLGRFCLIDHHATTALLDDAEFYIHEETTSTVEIIFRILNAAGIHISPKMGLAMITGIITDTGHLKHANASTFKTLSGIMEVSGVDYFDALELMAATPQDISIRIAMLKAAMRCKVERVGDCLIATTNVSSYGGAAASMLTNIGADIAFVGSAKNDNSVRVSGRAKRDMILSGVNLGKLMEDVGDKYNGTGGGHSGAAGIDADCPLESLMSDCTEYTKKLLAGEAAGPLPCKEISADNPDEELEYLNSVSD</sequence>
<dbReference type="InterPro" id="IPR001667">
    <property type="entry name" value="DDH_dom"/>
</dbReference>
<dbReference type="GO" id="GO:0003676">
    <property type="term" value="F:nucleic acid binding"/>
    <property type="evidence" value="ECO:0007669"/>
    <property type="project" value="InterPro"/>
</dbReference>
<dbReference type="Gene3D" id="3.90.1640.10">
    <property type="entry name" value="inorganic pyrophosphatase (n-terminal core)"/>
    <property type="match status" value="1"/>
</dbReference>
<comment type="caution">
    <text evidence="3">The sequence shown here is derived from an EMBL/GenBank/DDBJ whole genome shotgun (WGS) entry which is preliminary data.</text>
</comment>
<dbReference type="Gene3D" id="3.10.310.30">
    <property type="match status" value="1"/>
</dbReference>
<name>A0A484F5E4_9EURY</name>
<evidence type="ECO:0000259" key="1">
    <source>
        <dbReference type="Pfam" id="PF01368"/>
    </source>
</evidence>
<dbReference type="Proteomes" id="UP000294855">
    <property type="component" value="Unassembled WGS sequence"/>
</dbReference>
<dbReference type="AlphaFoldDB" id="A0A484F5E4"/>
<reference evidence="3 4" key="1">
    <citation type="submission" date="2019-03" db="EMBL/GenBank/DDBJ databases">
        <title>Genomic Encyclopedia of Type Strains, Phase IV (KMG-IV): sequencing the most valuable type-strain genomes for metagenomic binning, comparative biology and taxonomic classification.</title>
        <authorList>
            <person name="Goeker M."/>
        </authorList>
    </citation>
    <scope>NUCLEOTIDE SEQUENCE [LARGE SCALE GENOMIC DNA]</scope>
    <source>
        <strain evidence="3 4">DSM 13328</strain>
    </source>
</reference>
<dbReference type="InterPro" id="IPR038763">
    <property type="entry name" value="DHH_sf"/>
</dbReference>
<protein>
    <submittedName>
        <fullName evidence="3">NanoRNase/pAp phosphatase (C-di-AMP/oligoRNAs hydrolase)</fullName>
    </submittedName>
</protein>
<dbReference type="SUPFAM" id="SSF64182">
    <property type="entry name" value="DHH phosphoesterases"/>
    <property type="match status" value="1"/>
</dbReference>
<keyword evidence="4" id="KW-1185">Reference proteome</keyword>
<evidence type="ECO:0000313" key="4">
    <source>
        <dbReference type="Proteomes" id="UP000294855"/>
    </source>
</evidence>
<keyword evidence="3" id="KW-0378">Hydrolase</keyword>
<dbReference type="PANTHER" id="PTHR47618:SF1">
    <property type="entry name" value="BIFUNCTIONAL OLIGORIBONUCLEASE AND PAP PHOSPHATASE NRNA"/>
    <property type="match status" value="1"/>
</dbReference>
<organism evidence="3 4">
    <name type="scientific">Methanimicrococcus blatticola</name>
    <dbReference type="NCBI Taxonomy" id="91560"/>
    <lineage>
        <taxon>Archaea</taxon>
        <taxon>Methanobacteriati</taxon>
        <taxon>Methanobacteriota</taxon>
        <taxon>Stenosarchaea group</taxon>
        <taxon>Methanomicrobia</taxon>
        <taxon>Methanosarcinales</taxon>
        <taxon>Methanosarcinaceae</taxon>
        <taxon>Methanimicrococcus</taxon>
    </lineage>
</organism>
<dbReference type="OrthoDB" id="350705at2157"/>